<name>A0A1I8E914_WUCBA</name>
<protein>
    <recommendedName>
        <fullName evidence="3">Secreted protein</fullName>
    </recommendedName>
</protein>
<accession>A0A1I8E914</accession>
<feature type="signal peptide" evidence="1">
    <location>
        <begin position="1"/>
        <end position="23"/>
    </location>
</feature>
<sequence length="169" mass="18933">MLLAEACVCAILFLFFLSYSSFSQSCSNERCLCKNGGKSAYRAKQRSASRGVHIGAAVKAHTHRCFFNCELFSEWQSVVSRKRKEGRKGERQSLFVFLSLSPSFCVHNAARGSFQIIERIACYMLFAPLHVFLLSLSPSLGTKCRESRRRGICLADSLSVATRQRCSLT</sequence>
<reference evidence="2" key="1">
    <citation type="submission" date="2016-11" db="UniProtKB">
        <authorList>
            <consortium name="WormBaseParasite"/>
        </authorList>
    </citation>
    <scope>IDENTIFICATION</scope>
    <source>
        <strain evidence="2">pt0022</strain>
    </source>
</reference>
<proteinExistence type="predicted"/>
<feature type="chain" id="PRO_5009318025" description="Secreted protein" evidence="1">
    <location>
        <begin position="24"/>
        <end position="169"/>
    </location>
</feature>
<organism evidence="2">
    <name type="scientific">Wuchereria bancrofti</name>
    <dbReference type="NCBI Taxonomy" id="6293"/>
    <lineage>
        <taxon>Eukaryota</taxon>
        <taxon>Metazoa</taxon>
        <taxon>Ecdysozoa</taxon>
        <taxon>Nematoda</taxon>
        <taxon>Chromadorea</taxon>
        <taxon>Rhabditida</taxon>
        <taxon>Spirurina</taxon>
        <taxon>Spiruromorpha</taxon>
        <taxon>Filarioidea</taxon>
        <taxon>Onchocercidae</taxon>
        <taxon>Wuchereria</taxon>
    </lineage>
</organism>
<evidence type="ECO:0008006" key="3">
    <source>
        <dbReference type="Google" id="ProtNLM"/>
    </source>
</evidence>
<evidence type="ECO:0000313" key="2">
    <source>
        <dbReference type="WBParaSite" id="maker-PairedContig_1032-snap-gene-0.19-mRNA-1"/>
    </source>
</evidence>
<keyword evidence="1" id="KW-0732">Signal</keyword>
<dbReference type="AlphaFoldDB" id="A0A1I8E914"/>
<dbReference type="WBParaSite" id="maker-PairedContig_1032-snap-gene-0.19-mRNA-1">
    <property type="protein sequence ID" value="maker-PairedContig_1032-snap-gene-0.19-mRNA-1"/>
    <property type="gene ID" value="maker-PairedContig_1032-snap-gene-0.19"/>
</dbReference>
<evidence type="ECO:0000256" key="1">
    <source>
        <dbReference type="SAM" id="SignalP"/>
    </source>
</evidence>